<evidence type="ECO:0000256" key="6">
    <source>
        <dbReference type="RuleBase" id="RU363088"/>
    </source>
</evidence>
<dbReference type="Proteomes" id="UP000261540">
    <property type="component" value="Unplaced"/>
</dbReference>
<evidence type="ECO:0000256" key="5">
    <source>
        <dbReference type="ARBA" id="ARBA00023136"/>
    </source>
</evidence>
<keyword evidence="5 6" id="KW-0472">Membrane</keyword>
<feature type="transmembrane region" description="Helical" evidence="6">
    <location>
        <begin position="96"/>
        <end position="121"/>
    </location>
</feature>
<dbReference type="PANTHER" id="PTHR10671:SF8">
    <property type="entry name" value="EPITHELIAL MEMBRANE PROTEIN 3"/>
    <property type="match status" value="1"/>
</dbReference>
<dbReference type="AlphaFoldDB" id="A0A3B3SPJ8"/>
<evidence type="ECO:0000256" key="4">
    <source>
        <dbReference type="ARBA" id="ARBA00022989"/>
    </source>
</evidence>
<evidence type="ECO:0000313" key="7">
    <source>
        <dbReference type="Ensembl" id="ENSPKIP00000032240.1"/>
    </source>
</evidence>
<dbReference type="InterPro" id="IPR004031">
    <property type="entry name" value="PMP22/EMP/MP20/Claudin"/>
</dbReference>
<dbReference type="PRINTS" id="PR01453">
    <property type="entry name" value="EPMEMFAMILY"/>
</dbReference>
<dbReference type="STRING" id="1676925.ENSPKIP00000032240"/>
<reference evidence="7" key="1">
    <citation type="submission" date="2025-08" db="UniProtKB">
        <authorList>
            <consortium name="Ensembl"/>
        </authorList>
    </citation>
    <scope>IDENTIFICATION</scope>
</reference>
<feature type="transmembrane region" description="Helical" evidence="6">
    <location>
        <begin position="141"/>
        <end position="161"/>
    </location>
</feature>
<reference evidence="7" key="2">
    <citation type="submission" date="2025-09" db="UniProtKB">
        <authorList>
            <consortium name="Ensembl"/>
        </authorList>
    </citation>
    <scope>IDENTIFICATION</scope>
</reference>
<evidence type="ECO:0000313" key="8">
    <source>
        <dbReference type="Proteomes" id="UP000261540"/>
    </source>
</evidence>
<dbReference type="Ensembl" id="ENSPKIT00000013099.1">
    <property type="protein sequence ID" value="ENSPKIP00000032240.1"/>
    <property type="gene ID" value="ENSPKIG00000012409.1"/>
</dbReference>
<comment type="subcellular location">
    <subcellularLocation>
        <location evidence="1 6">Membrane</location>
        <topology evidence="1 6">Multi-pass membrane protein</topology>
    </subcellularLocation>
</comment>
<keyword evidence="8" id="KW-1185">Reference proteome</keyword>
<sequence>MGFLLVFVTLLHLITLTILFIATTEKSWWVWSGEENSDLWYHCKLDNITGAWLCTSSKESEWLHAVQALMVLAVVFSSIAFLIFLAQLFKMSKGGLFYITGLCQVFAGLTAFSAVIIYTLHRNEILQDPSQRRSGSYGYCYVLGWLCVPMLLGSGIIYIHLRKKE</sequence>
<comment type="similarity">
    <text evidence="2 6">Belongs to the PMP-22/EMP/MP20 family.</text>
</comment>
<dbReference type="PROSITE" id="PS01221">
    <property type="entry name" value="PMP22_1"/>
    <property type="match status" value="1"/>
</dbReference>
<dbReference type="GO" id="GO:0005886">
    <property type="term" value="C:plasma membrane"/>
    <property type="evidence" value="ECO:0007669"/>
    <property type="project" value="TreeGrafter"/>
</dbReference>
<dbReference type="Gene3D" id="1.20.140.150">
    <property type="match status" value="1"/>
</dbReference>
<dbReference type="KEGG" id="pki:111859078"/>
<protein>
    <submittedName>
        <fullName evidence="7">Epithelial membrane protein 3b (MAM blood group)</fullName>
    </submittedName>
</protein>
<keyword evidence="3 6" id="KW-0812">Transmembrane</keyword>
<evidence type="ECO:0000256" key="2">
    <source>
        <dbReference type="ARBA" id="ARBA00006864"/>
    </source>
</evidence>
<dbReference type="InterPro" id="IPR050579">
    <property type="entry name" value="PMP-22/EMP/MP20-like"/>
</dbReference>
<evidence type="ECO:0000256" key="3">
    <source>
        <dbReference type="ARBA" id="ARBA00022692"/>
    </source>
</evidence>
<dbReference type="Pfam" id="PF00822">
    <property type="entry name" value="PMP22_Claudin"/>
    <property type="match status" value="1"/>
</dbReference>
<accession>A0A3B3SPJ8</accession>
<organism evidence="7 8">
    <name type="scientific">Paramormyrops kingsleyae</name>
    <dbReference type="NCBI Taxonomy" id="1676925"/>
    <lineage>
        <taxon>Eukaryota</taxon>
        <taxon>Metazoa</taxon>
        <taxon>Chordata</taxon>
        <taxon>Craniata</taxon>
        <taxon>Vertebrata</taxon>
        <taxon>Euteleostomi</taxon>
        <taxon>Actinopterygii</taxon>
        <taxon>Neopterygii</taxon>
        <taxon>Teleostei</taxon>
        <taxon>Osteoglossocephala</taxon>
        <taxon>Osteoglossomorpha</taxon>
        <taxon>Osteoglossiformes</taxon>
        <taxon>Mormyridae</taxon>
        <taxon>Paramormyrops</taxon>
    </lineage>
</organism>
<name>A0A3B3SPJ8_9TELE</name>
<dbReference type="PANTHER" id="PTHR10671">
    <property type="entry name" value="EPITHELIAL MEMBRANE PROTEIN-RELATED"/>
    <property type="match status" value="1"/>
</dbReference>
<keyword evidence="4 6" id="KW-1133">Transmembrane helix</keyword>
<dbReference type="InterPro" id="IPR004032">
    <property type="entry name" value="PMP22_EMP_MP20"/>
</dbReference>
<evidence type="ECO:0000256" key="1">
    <source>
        <dbReference type="ARBA" id="ARBA00004141"/>
    </source>
</evidence>
<dbReference type="GeneTree" id="ENSGT00950000182696"/>
<comment type="caution">
    <text evidence="6">Lacks conserved residue(s) required for the propagation of feature annotation.</text>
</comment>
<feature type="transmembrane region" description="Helical" evidence="6">
    <location>
        <begin position="65"/>
        <end position="89"/>
    </location>
</feature>
<proteinExistence type="inferred from homology"/>
<dbReference type="OrthoDB" id="8714888at2759"/>